<dbReference type="SUPFAM" id="SSF50729">
    <property type="entry name" value="PH domain-like"/>
    <property type="match status" value="1"/>
</dbReference>
<gene>
    <name evidence="5" type="ORF">CC85DRAFT_224320</name>
</gene>
<reference evidence="5 6" key="1">
    <citation type="submission" date="2015-03" db="EMBL/GenBank/DDBJ databases">
        <title>Genomics and transcriptomics of the oil-accumulating basidiomycete yeast T. oleaginosus allow insights into substrate utilization and the diverse evolutionary trajectories of mating systems in fungi.</title>
        <authorList>
            <consortium name="DOE Joint Genome Institute"/>
            <person name="Kourist R."/>
            <person name="Kracht O."/>
            <person name="Bracharz F."/>
            <person name="Lipzen A."/>
            <person name="Nolan M."/>
            <person name="Ohm R."/>
            <person name="Grigoriev I."/>
            <person name="Sun S."/>
            <person name="Heitman J."/>
            <person name="Bruck T."/>
            <person name="Nowrousian M."/>
        </authorList>
    </citation>
    <scope>NUCLEOTIDE SEQUENCE [LARGE SCALE GENOMIC DNA]</scope>
    <source>
        <strain evidence="5 6">IBC0246</strain>
    </source>
</reference>
<dbReference type="STRING" id="879819.A0A0J0XBL2"/>
<keyword evidence="1" id="KW-0132">Cell division</keyword>
<dbReference type="PROSITE" id="PS50003">
    <property type="entry name" value="PH_DOMAIN"/>
    <property type="match status" value="1"/>
</dbReference>
<dbReference type="GeneID" id="28980582"/>
<dbReference type="Pfam" id="PF00169">
    <property type="entry name" value="PH"/>
    <property type="match status" value="1"/>
</dbReference>
<name>A0A0J0XBL2_9TREE</name>
<organism evidence="5 6">
    <name type="scientific">Cutaneotrichosporon oleaginosum</name>
    <dbReference type="NCBI Taxonomy" id="879819"/>
    <lineage>
        <taxon>Eukaryota</taxon>
        <taxon>Fungi</taxon>
        <taxon>Dikarya</taxon>
        <taxon>Basidiomycota</taxon>
        <taxon>Agaricomycotina</taxon>
        <taxon>Tremellomycetes</taxon>
        <taxon>Trichosporonales</taxon>
        <taxon>Trichosporonaceae</taxon>
        <taxon>Cutaneotrichosporon</taxon>
    </lineage>
</organism>
<feature type="domain" description="PH" evidence="4">
    <location>
        <begin position="229"/>
        <end position="333"/>
    </location>
</feature>
<evidence type="ECO:0000259" key="4">
    <source>
        <dbReference type="PROSITE" id="PS50003"/>
    </source>
</evidence>
<dbReference type="Gene3D" id="2.30.29.30">
    <property type="entry name" value="Pleckstrin-homology domain (PH domain)/Phosphotyrosine-binding domain (PTB)"/>
    <property type="match status" value="1"/>
</dbReference>
<dbReference type="SMART" id="SM00233">
    <property type="entry name" value="PH"/>
    <property type="match status" value="1"/>
</dbReference>
<dbReference type="GO" id="GO:0005525">
    <property type="term" value="F:GTP binding"/>
    <property type="evidence" value="ECO:0007669"/>
    <property type="project" value="TreeGrafter"/>
</dbReference>
<dbReference type="PANTHER" id="PTHR36100:SF1">
    <property type="entry name" value="BUD SITE SELECTION PROTEIN 4"/>
    <property type="match status" value="1"/>
</dbReference>
<proteinExistence type="predicted"/>
<dbReference type="PANTHER" id="PTHR36100">
    <property type="entry name" value="BUD SITE SELECTION PROTEIN 4"/>
    <property type="match status" value="1"/>
</dbReference>
<dbReference type="InterPro" id="IPR011993">
    <property type="entry name" value="PH-like_dom_sf"/>
</dbReference>
<protein>
    <recommendedName>
        <fullName evidence="4">PH domain-containing protein</fullName>
    </recommendedName>
</protein>
<evidence type="ECO:0000256" key="1">
    <source>
        <dbReference type="ARBA" id="ARBA00022618"/>
    </source>
</evidence>
<keyword evidence="2" id="KW-0131">Cell cycle</keyword>
<accession>A0A0J0XBL2</accession>
<dbReference type="InterPro" id="IPR001849">
    <property type="entry name" value="PH_domain"/>
</dbReference>
<dbReference type="InterPro" id="IPR052007">
    <property type="entry name" value="Bud4"/>
</dbReference>
<feature type="non-terminal residue" evidence="5">
    <location>
        <position position="1"/>
    </location>
</feature>
<dbReference type="Proteomes" id="UP000053611">
    <property type="component" value="Unassembled WGS sequence"/>
</dbReference>
<keyword evidence="6" id="KW-1185">Reference proteome</keyword>
<feature type="non-terminal residue" evidence="5">
    <location>
        <position position="357"/>
    </location>
</feature>
<dbReference type="AlphaFoldDB" id="A0A0J0XBL2"/>
<dbReference type="EMBL" id="KQ087304">
    <property type="protein sequence ID" value="KLT38456.1"/>
    <property type="molecule type" value="Genomic_DNA"/>
</dbReference>
<feature type="compositionally biased region" description="Pro residues" evidence="3">
    <location>
        <begin position="67"/>
        <end position="77"/>
    </location>
</feature>
<sequence>TIRVSNGVDTILTPYFVLEEGANIHREYCLTELDNSEFCLTLEVRRDVHILAMERALRAPVIEPKRLAPPPPPPPRAETPVSSLASRSGFRAFFSSPRKAKHQRTQSSVAALPTQKPVVPPKAAAPSKPRAETLADYLGGDGNKVLAKTNIAIEPIAHLCEAKVLEIRYPMFAMHKKVPGPEGPKRKQVAKITMQILRLPALPGLAISELPGSIDETIKGIRYHLWHENVYHEGILTQVGGDCRVPRRRLLRLVGGHLLGISEVTKKEVARIDLSQATEVIDSNERTRGDYDPFGAQPRSFEIRFKNGDTISFSADKENDKLVWMDALRDLVGKVPPNPLWARVYAQYQQEHKQEKE</sequence>
<feature type="region of interest" description="Disordered" evidence="3">
    <location>
        <begin position="63"/>
        <end position="82"/>
    </location>
</feature>
<evidence type="ECO:0000313" key="6">
    <source>
        <dbReference type="Proteomes" id="UP000053611"/>
    </source>
</evidence>
<evidence type="ECO:0000313" key="5">
    <source>
        <dbReference type="EMBL" id="KLT38456.1"/>
    </source>
</evidence>
<dbReference type="GO" id="GO:0051301">
    <property type="term" value="P:cell division"/>
    <property type="evidence" value="ECO:0007669"/>
    <property type="project" value="UniProtKB-KW"/>
</dbReference>
<dbReference type="OrthoDB" id="2123378at2759"/>
<evidence type="ECO:0000256" key="3">
    <source>
        <dbReference type="SAM" id="MobiDB-lite"/>
    </source>
</evidence>
<evidence type="ECO:0000256" key="2">
    <source>
        <dbReference type="ARBA" id="ARBA00023306"/>
    </source>
</evidence>